<evidence type="ECO:0000256" key="5">
    <source>
        <dbReference type="ARBA" id="ARBA00023315"/>
    </source>
</evidence>
<evidence type="ECO:0000256" key="1">
    <source>
        <dbReference type="ARBA" id="ARBA00004821"/>
    </source>
</evidence>
<dbReference type="PROSITE" id="PS01313">
    <property type="entry name" value="LIPB"/>
    <property type="match status" value="1"/>
</dbReference>
<dbReference type="PROSITE" id="PS51733">
    <property type="entry name" value="BPL_LPL_CATALYTIC"/>
    <property type="match status" value="1"/>
</dbReference>
<feature type="domain" description="BPL/LPL catalytic" evidence="6">
    <location>
        <begin position="96"/>
        <end position="286"/>
    </location>
</feature>
<keyword evidence="4" id="KW-0808">Transferase</keyword>
<evidence type="ECO:0000313" key="7">
    <source>
        <dbReference type="EMBL" id="KAJ3697256.1"/>
    </source>
</evidence>
<keyword evidence="8" id="KW-1185">Reference proteome</keyword>
<gene>
    <name evidence="7" type="ORF">LUZ61_000961</name>
</gene>
<dbReference type="InterPro" id="IPR045864">
    <property type="entry name" value="aa-tRNA-synth_II/BPL/LPL"/>
</dbReference>
<dbReference type="NCBIfam" id="TIGR00214">
    <property type="entry name" value="lipB"/>
    <property type="match status" value="1"/>
</dbReference>
<reference evidence="7 8" key="1">
    <citation type="journal article" date="2022" name="Cell">
        <title>Repeat-based holocentromeres influence genome architecture and karyotype evolution.</title>
        <authorList>
            <person name="Hofstatter P.G."/>
            <person name="Thangavel G."/>
            <person name="Lux T."/>
            <person name="Neumann P."/>
            <person name="Vondrak T."/>
            <person name="Novak P."/>
            <person name="Zhang M."/>
            <person name="Costa L."/>
            <person name="Castellani M."/>
            <person name="Scott A."/>
            <person name="Toegelov H."/>
            <person name="Fuchs J."/>
            <person name="Mata-Sucre Y."/>
            <person name="Dias Y."/>
            <person name="Vanzela A.L.L."/>
            <person name="Huettel B."/>
            <person name="Almeida C.C.S."/>
            <person name="Simkova H."/>
            <person name="Souza G."/>
            <person name="Pedrosa-Harand A."/>
            <person name="Macas J."/>
            <person name="Mayer K.F.X."/>
            <person name="Houben A."/>
            <person name="Marques A."/>
        </authorList>
    </citation>
    <scope>NUCLEOTIDE SEQUENCE [LARGE SCALE GENOMIC DNA]</scope>
    <source>
        <strain evidence="7">RhyTen1mFocal</strain>
    </source>
</reference>
<accession>A0AAD6EQE5</accession>
<comment type="similarity">
    <text evidence="2">Belongs to the LipB family.</text>
</comment>
<keyword evidence="5" id="KW-0012">Acyltransferase</keyword>
<dbReference type="CDD" id="cd16444">
    <property type="entry name" value="LipB"/>
    <property type="match status" value="1"/>
</dbReference>
<dbReference type="InterPro" id="IPR000544">
    <property type="entry name" value="Octanoyltransferase"/>
</dbReference>
<evidence type="ECO:0000256" key="4">
    <source>
        <dbReference type="ARBA" id="ARBA00022679"/>
    </source>
</evidence>
<dbReference type="PANTHER" id="PTHR10993:SF7">
    <property type="entry name" value="LIPOYLTRANSFERASE 2, MITOCHONDRIAL-RELATED"/>
    <property type="match status" value="1"/>
</dbReference>
<dbReference type="SUPFAM" id="SSF55681">
    <property type="entry name" value="Class II aaRS and biotin synthetases"/>
    <property type="match status" value="1"/>
</dbReference>
<dbReference type="Gene3D" id="3.30.930.10">
    <property type="entry name" value="Bira Bifunctional Protein, Domain 2"/>
    <property type="match status" value="1"/>
</dbReference>
<name>A0AAD6EQE5_9POAL</name>
<comment type="pathway">
    <text evidence="1">Protein modification; protein lipoylation via endogenous pathway; protein N(6)-(lipoyl)lysine from octanoyl-[acyl-carrier-protein]: step 1/2.</text>
</comment>
<evidence type="ECO:0000256" key="3">
    <source>
        <dbReference type="ARBA" id="ARBA00012334"/>
    </source>
</evidence>
<dbReference type="NCBIfam" id="NF010925">
    <property type="entry name" value="PRK14345.1"/>
    <property type="match status" value="1"/>
</dbReference>
<dbReference type="InterPro" id="IPR004143">
    <property type="entry name" value="BPL_LPL_catalytic"/>
</dbReference>
<dbReference type="HAMAP" id="MF_00013">
    <property type="entry name" value="LipB"/>
    <property type="match status" value="1"/>
</dbReference>
<dbReference type="PANTHER" id="PTHR10993">
    <property type="entry name" value="OCTANOYLTRANSFERASE"/>
    <property type="match status" value="1"/>
</dbReference>
<dbReference type="EMBL" id="JAMRDG010000001">
    <property type="protein sequence ID" value="KAJ3697256.1"/>
    <property type="molecule type" value="Genomic_DNA"/>
</dbReference>
<dbReference type="InterPro" id="IPR020605">
    <property type="entry name" value="Octanoyltransferase_CS"/>
</dbReference>
<protein>
    <recommendedName>
        <fullName evidence="3">lipoyl(octanoyl) transferase</fullName>
        <ecNumber evidence="3">2.3.1.181</ecNumber>
    </recommendedName>
</protein>
<comment type="caution">
    <text evidence="7">The sequence shown here is derived from an EMBL/GenBank/DDBJ whole genome shotgun (WGS) entry which is preliminary data.</text>
</comment>
<dbReference type="EC" id="2.3.1.181" evidence="3"/>
<evidence type="ECO:0000259" key="6">
    <source>
        <dbReference type="PROSITE" id="PS51733"/>
    </source>
</evidence>
<dbReference type="Proteomes" id="UP001210211">
    <property type="component" value="Unassembled WGS sequence"/>
</dbReference>
<dbReference type="AlphaFoldDB" id="A0AAD6EQE5"/>
<proteinExistence type="inferred from homology"/>
<dbReference type="GO" id="GO:0009249">
    <property type="term" value="P:protein lipoylation"/>
    <property type="evidence" value="ECO:0007669"/>
    <property type="project" value="InterPro"/>
</dbReference>
<organism evidence="7 8">
    <name type="scientific">Rhynchospora tenuis</name>
    <dbReference type="NCBI Taxonomy" id="198213"/>
    <lineage>
        <taxon>Eukaryota</taxon>
        <taxon>Viridiplantae</taxon>
        <taxon>Streptophyta</taxon>
        <taxon>Embryophyta</taxon>
        <taxon>Tracheophyta</taxon>
        <taxon>Spermatophyta</taxon>
        <taxon>Magnoliopsida</taxon>
        <taxon>Liliopsida</taxon>
        <taxon>Poales</taxon>
        <taxon>Cyperaceae</taxon>
        <taxon>Cyperoideae</taxon>
        <taxon>Rhynchosporeae</taxon>
        <taxon>Rhynchospora</taxon>
    </lineage>
</organism>
<dbReference type="Pfam" id="PF21948">
    <property type="entry name" value="LplA-B_cat"/>
    <property type="match status" value="1"/>
</dbReference>
<evidence type="ECO:0000313" key="8">
    <source>
        <dbReference type="Proteomes" id="UP001210211"/>
    </source>
</evidence>
<evidence type="ECO:0000256" key="2">
    <source>
        <dbReference type="ARBA" id="ARBA00007907"/>
    </source>
</evidence>
<dbReference type="GO" id="GO:0033819">
    <property type="term" value="F:lipoyl(octanoyl) transferase activity"/>
    <property type="evidence" value="ECO:0007669"/>
    <property type="project" value="UniProtKB-EC"/>
</dbReference>
<sequence length="296" mass="33398">MISTVSSSLFTLPSSSSKIQSNYSSRNSLSFPRAACSETTISFDDSTRSIPLAVNDASKRRCECLDLYKELVPYKVAWEWQKSLVQRRFSLIEKEEDSSDTLIVLQHPSVYTLGTGSLEEHMNFDVNNAPFEVYRTERGGEVTYHGPGQIVIYPILNLRHHKTDLHWYLRCLEEVVIRALSSTFSISASRVKGFTGVWIGNEKIAAIGIRASRWVTYHGLAIIVTSDLTPFKHIVPCGIKDKEVTSLKQLLFGTKTDTSEVIDSMLIDMAHESLIREFAEVFQVSLDFKSVTDFNL</sequence>